<feature type="transmembrane region" description="Helical" evidence="5">
    <location>
        <begin position="27"/>
        <end position="46"/>
    </location>
</feature>
<dbReference type="Pfam" id="PF00072">
    <property type="entry name" value="Response_reg"/>
    <property type="match status" value="1"/>
</dbReference>
<dbReference type="CDD" id="cd16922">
    <property type="entry name" value="HATPase_EvgS-ArcB-TorS-like"/>
    <property type="match status" value="1"/>
</dbReference>
<dbReference type="PANTHER" id="PTHR45339">
    <property type="entry name" value="HYBRID SIGNAL TRANSDUCTION HISTIDINE KINASE J"/>
    <property type="match status" value="1"/>
</dbReference>
<feature type="transmembrane region" description="Helical" evidence="5">
    <location>
        <begin position="52"/>
        <end position="71"/>
    </location>
</feature>
<proteinExistence type="predicted"/>
<evidence type="ECO:0000256" key="2">
    <source>
        <dbReference type="ARBA" id="ARBA00012438"/>
    </source>
</evidence>
<keyword evidence="5" id="KW-1133">Transmembrane helix</keyword>
<evidence type="ECO:0000259" key="6">
    <source>
        <dbReference type="PROSITE" id="PS50109"/>
    </source>
</evidence>
<dbReference type="Gene3D" id="1.10.287.130">
    <property type="match status" value="1"/>
</dbReference>
<name>A0ABS1DPE6_RUBGE</name>
<sequence length="598" mass="63922">MTTLEQASPDIESLVQRRLLCTALRNATRGVWMLLVAMGLVAALGWMAGRPLAAAGAATVGGIAALLRRSLARRHADSPPATDAELARVARWLDATAIAVGTMWAVCTVAVYPGLDEQARTLYLVMVCGSIAYSAQFMAMAGRSFAWLTTLQIGAICAVSLLVAPVRSLPLALLAPIYGLAMLSAARELRLTIAESLRRGLEAEAVNVSLQRAKQAADAASISKSQFLATMSHEMRTPMNGILGALDLMRDTPLDKRQRSLVRTAVASGESLLCIIDDVLDHSTIESGKLKLGPAPMSVHAVAASAAALLRSTAEQRGLKVELQIAPEVPDAVIGDASRLKQVLLNLIGNGIKFTERGGVTLRLNPASAPEGRRGVRFEVADSGIGIPADAIPRLFQPFSQVDATRSRSHGGTGLGLAISQRIIEAMGGHIVVESTEGRGSRFGFTLALPPAPEPVPLHSPMLDSGLMPLAPAPALHGRVLLVEDNPVNRLIAAEMLKTFSLDVVEAEDGQQALERIDREHFDIVLMDIQMPVLDGYAATQRIREREARLRLARVPIVALTANAFDEDAAQSLAVGMDAHLSKPYSREQLRTLLKQWL</sequence>
<keyword evidence="9" id="KW-1185">Reference proteome</keyword>
<keyword evidence="5" id="KW-0472">Membrane</keyword>
<comment type="catalytic activity">
    <reaction evidence="1">
        <text>ATP + protein L-histidine = ADP + protein N-phospho-L-histidine.</text>
        <dbReference type="EC" id="2.7.13.3"/>
    </reaction>
</comment>
<feature type="transmembrane region" description="Helical" evidence="5">
    <location>
        <begin position="145"/>
        <end position="163"/>
    </location>
</feature>
<reference evidence="8" key="1">
    <citation type="submission" date="2017-08" db="EMBL/GenBank/DDBJ databases">
        <authorList>
            <person name="Imhoff J.F."/>
            <person name="Rahn T."/>
            <person name="Kuenzel S."/>
            <person name="Neulinger S.C."/>
        </authorList>
    </citation>
    <scope>NUCLEOTIDE SEQUENCE</scope>
    <source>
        <strain evidence="8">IM 151</strain>
    </source>
</reference>
<dbReference type="CDD" id="cd00082">
    <property type="entry name" value="HisKA"/>
    <property type="match status" value="1"/>
</dbReference>
<dbReference type="PROSITE" id="PS50109">
    <property type="entry name" value="HIS_KIN"/>
    <property type="match status" value="1"/>
</dbReference>
<organism evidence="8 9">
    <name type="scientific">Rubrivivax gelatinosus</name>
    <name type="common">Rhodocyclus gelatinosus</name>
    <name type="synonym">Rhodopseudomonas gelatinosa</name>
    <dbReference type="NCBI Taxonomy" id="28068"/>
    <lineage>
        <taxon>Bacteria</taxon>
        <taxon>Pseudomonadati</taxon>
        <taxon>Pseudomonadota</taxon>
        <taxon>Betaproteobacteria</taxon>
        <taxon>Burkholderiales</taxon>
        <taxon>Sphaerotilaceae</taxon>
        <taxon>Rubrivivax</taxon>
    </lineage>
</organism>
<keyword evidence="3 4" id="KW-0597">Phosphoprotein</keyword>
<dbReference type="SMART" id="SM00387">
    <property type="entry name" value="HATPase_c"/>
    <property type="match status" value="1"/>
</dbReference>
<dbReference type="InterPro" id="IPR036890">
    <property type="entry name" value="HATPase_C_sf"/>
</dbReference>
<dbReference type="EC" id="2.7.13.3" evidence="2"/>
<evidence type="ECO:0000256" key="3">
    <source>
        <dbReference type="ARBA" id="ARBA00022553"/>
    </source>
</evidence>
<keyword evidence="5" id="KW-0812">Transmembrane</keyword>
<dbReference type="Gene3D" id="3.40.50.2300">
    <property type="match status" value="1"/>
</dbReference>
<dbReference type="InterPro" id="IPR011006">
    <property type="entry name" value="CheY-like_superfamily"/>
</dbReference>
<evidence type="ECO:0000313" key="9">
    <source>
        <dbReference type="Proteomes" id="UP001041814"/>
    </source>
</evidence>
<evidence type="ECO:0000256" key="1">
    <source>
        <dbReference type="ARBA" id="ARBA00000085"/>
    </source>
</evidence>
<evidence type="ECO:0000313" key="8">
    <source>
        <dbReference type="EMBL" id="MBK1711464.1"/>
    </source>
</evidence>
<reference evidence="8" key="2">
    <citation type="journal article" date="2020" name="Microorganisms">
        <title>Osmotic Adaptation and Compatible Solute Biosynthesis of Phototrophic Bacteria as Revealed from Genome Analyses.</title>
        <authorList>
            <person name="Imhoff J.F."/>
            <person name="Rahn T."/>
            <person name="Kunzel S."/>
            <person name="Keller A."/>
            <person name="Neulinger S.C."/>
        </authorList>
    </citation>
    <scope>NUCLEOTIDE SEQUENCE</scope>
    <source>
        <strain evidence="8">IM 151</strain>
    </source>
</reference>
<dbReference type="InterPro" id="IPR005467">
    <property type="entry name" value="His_kinase_dom"/>
</dbReference>
<dbReference type="InterPro" id="IPR003594">
    <property type="entry name" value="HATPase_dom"/>
</dbReference>
<evidence type="ECO:0000256" key="4">
    <source>
        <dbReference type="PROSITE-ProRule" id="PRU00169"/>
    </source>
</evidence>
<feature type="transmembrane region" description="Helical" evidence="5">
    <location>
        <begin position="92"/>
        <end position="115"/>
    </location>
</feature>
<feature type="domain" description="Histidine kinase" evidence="6">
    <location>
        <begin position="230"/>
        <end position="451"/>
    </location>
</feature>
<dbReference type="InterPro" id="IPR003661">
    <property type="entry name" value="HisK_dim/P_dom"/>
</dbReference>
<accession>A0ABS1DPE6</accession>
<dbReference type="SUPFAM" id="SSF52172">
    <property type="entry name" value="CheY-like"/>
    <property type="match status" value="1"/>
</dbReference>
<keyword evidence="8" id="KW-0808">Transferase</keyword>
<dbReference type="PRINTS" id="PR00344">
    <property type="entry name" value="BCTRLSENSOR"/>
</dbReference>
<feature type="domain" description="Response regulatory" evidence="7">
    <location>
        <begin position="479"/>
        <end position="598"/>
    </location>
</feature>
<evidence type="ECO:0000259" key="7">
    <source>
        <dbReference type="PROSITE" id="PS50110"/>
    </source>
</evidence>
<dbReference type="Gene3D" id="3.30.565.10">
    <property type="entry name" value="Histidine kinase-like ATPase, C-terminal domain"/>
    <property type="match status" value="1"/>
</dbReference>
<dbReference type="RefSeq" id="WP_200226747.1">
    <property type="nucleotide sequence ID" value="NZ_NRRT01000006.1"/>
</dbReference>
<dbReference type="Pfam" id="PF02518">
    <property type="entry name" value="HATPase_c"/>
    <property type="match status" value="1"/>
</dbReference>
<dbReference type="Proteomes" id="UP001041814">
    <property type="component" value="Unassembled WGS sequence"/>
</dbReference>
<dbReference type="PANTHER" id="PTHR45339:SF3">
    <property type="entry name" value="HISTIDINE KINASE"/>
    <property type="match status" value="1"/>
</dbReference>
<dbReference type="PROSITE" id="PS50110">
    <property type="entry name" value="RESPONSE_REGULATORY"/>
    <property type="match status" value="1"/>
</dbReference>
<comment type="caution">
    <text evidence="8">The sequence shown here is derived from an EMBL/GenBank/DDBJ whole genome shotgun (WGS) entry which is preliminary data.</text>
</comment>
<dbReference type="SMART" id="SM00388">
    <property type="entry name" value="HisKA"/>
    <property type="match status" value="1"/>
</dbReference>
<dbReference type="SUPFAM" id="SSF47384">
    <property type="entry name" value="Homodimeric domain of signal transducing histidine kinase"/>
    <property type="match status" value="1"/>
</dbReference>
<feature type="modified residue" description="4-aspartylphosphate" evidence="4">
    <location>
        <position position="528"/>
    </location>
</feature>
<keyword evidence="8" id="KW-0418">Kinase</keyword>
<dbReference type="InterPro" id="IPR036097">
    <property type="entry name" value="HisK_dim/P_sf"/>
</dbReference>
<evidence type="ECO:0000256" key="5">
    <source>
        <dbReference type="SAM" id="Phobius"/>
    </source>
</evidence>
<feature type="transmembrane region" description="Helical" evidence="5">
    <location>
        <begin position="121"/>
        <end position="138"/>
    </location>
</feature>
<dbReference type="EMBL" id="NRRU01000003">
    <property type="protein sequence ID" value="MBK1711464.1"/>
    <property type="molecule type" value="Genomic_DNA"/>
</dbReference>
<dbReference type="InterPro" id="IPR004358">
    <property type="entry name" value="Sig_transdc_His_kin-like_C"/>
</dbReference>
<dbReference type="CDD" id="cd17546">
    <property type="entry name" value="REC_hyHK_CKI1_RcsC-like"/>
    <property type="match status" value="1"/>
</dbReference>
<dbReference type="GO" id="GO:0016301">
    <property type="term" value="F:kinase activity"/>
    <property type="evidence" value="ECO:0007669"/>
    <property type="project" value="UniProtKB-KW"/>
</dbReference>
<gene>
    <name evidence="8" type="ORF">CKO43_01565</name>
</gene>
<protein>
    <recommendedName>
        <fullName evidence="2">histidine kinase</fullName>
        <ecNumber evidence="2">2.7.13.3</ecNumber>
    </recommendedName>
</protein>
<dbReference type="SMART" id="SM00448">
    <property type="entry name" value="REC"/>
    <property type="match status" value="1"/>
</dbReference>
<dbReference type="Pfam" id="PF00512">
    <property type="entry name" value="HisKA"/>
    <property type="match status" value="1"/>
</dbReference>
<dbReference type="InterPro" id="IPR001789">
    <property type="entry name" value="Sig_transdc_resp-reg_receiver"/>
</dbReference>
<dbReference type="SUPFAM" id="SSF55874">
    <property type="entry name" value="ATPase domain of HSP90 chaperone/DNA topoisomerase II/histidine kinase"/>
    <property type="match status" value="1"/>
</dbReference>